<dbReference type="GeneID" id="66060781"/>
<sequence>MLRSDPPHIQSSAARLFMPTICRITLLAYYNGLLGSVDILPAQHDYDNDAESISPPHDNIRSLLQDLRARYPQSRIWRIEESRLCANDKDTSRAIKLLSTWQESPLKQITAVKYFELGINAIVTQKWDLMRDTFLRCLEISNWSPVMYYFIAAYASLELYRDAYYTTDTAQNAKATYLKNQAEEYLRKEPLVSGKQRLMARQLPLEIFA</sequence>
<dbReference type="InterPro" id="IPR019412">
    <property type="entry name" value="IML2/TPR_39"/>
</dbReference>
<comment type="function">
    <text evidence="4">Inclusion body (IB) resident protein that interacts strongly with lipid droplet (LD) proteins. Involved in LD-mediated IB clearing after protein folding stress, probably by enabling access to the IBs of an LD-stored soluble sterol derivative that acts as a chaperone in inclusion clearing.</text>
</comment>
<evidence type="ECO:0000256" key="4">
    <source>
        <dbReference type="ARBA" id="ARBA00043897"/>
    </source>
</evidence>
<dbReference type="KEGG" id="uvi:66060781"/>
<reference evidence="5" key="1">
    <citation type="submission" date="2020-03" db="EMBL/GenBank/DDBJ databases">
        <title>A mixture of massive structural variations and highly conserved coding sequences in Ustilaginoidea virens genome.</title>
        <authorList>
            <person name="Zhang K."/>
            <person name="Zhao Z."/>
            <person name="Zhang Z."/>
            <person name="Li Y."/>
            <person name="Hsiang T."/>
            <person name="Sun W."/>
        </authorList>
    </citation>
    <scope>NUCLEOTIDE SEQUENCE</scope>
    <source>
        <strain evidence="5">UV-8b</strain>
    </source>
</reference>
<dbReference type="Pfam" id="PF10300">
    <property type="entry name" value="Iml2-TPR_39"/>
    <property type="match status" value="1"/>
</dbReference>
<evidence type="ECO:0000256" key="1">
    <source>
        <dbReference type="ARBA" id="ARBA00011408"/>
    </source>
</evidence>
<comment type="subunit">
    <text evidence="1">Interacts with lipid droplet proteins.</text>
</comment>
<evidence type="ECO:0000256" key="3">
    <source>
        <dbReference type="ARBA" id="ARBA00019539"/>
    </source>
</evidence>
<gene>
    <name evidence="5" type="ORF">UV8b_00003</name>
</gene>
<evidence type="ECO:0000313" key="5">
    <source>
        <dbReference type="EMBL" id="QUC15762.1"/>
    </source>
</evidence>
<evidence type="ECO:0000313" key="6">
    <source>
        <dbReference type="Proteomes" id="UP000027002"/>
    </source>
</evidence>
<organism evidence="5 6">
    <name type="scientific">Ustilaginoidea virens</name>
    <name type="common">Rice false smut fungus</name>
    <name type="synonym">Villosiclava virens</name>
    <dbReference type="NCBI Taxonomy" id="1159556"/>
    <lineage>
        <taxon>Eukaryota</taxon>
        <taxon>Fungi</taxon>
        <taxon>Dikarya</taxon>
        <taxon>Ascomycota</taxon>
        <taxon>Pezizomycotina</taxon>
        <taxon>Sordariomycetes</taxon>
        <taxon>Hypocreomycetidae</taxon>
        <taxon>Hypocreales</taxon>
        <taxon>Clavicipitaceae</taxon>
        <taxon>Ustilaginoidea</taxon>
    </lineage>
</organism>
<dbReference type="OrthoDB" id="2154985at2759"/>
<dbReference type="PANTHER" id="PTHR31859">
    <property type="entry name" value="TETRATRICOPEPTIDE REPEAT PROTEIN 39 FAMILY MEMBER"/>
    <property type="match status" value="1"/>
</dbReference>
<dbReference type="PANTHER" id="PTHR31859:SF1">
    <property type="entry name" value="TETRATRICOPEPTIDE REPEAT PROTEIN 39C"/>
    <property type="match status" value="1"/>
</dbReference>
<dbReference type="RefSeq" id="XP_042993435.1">
    <property type="nucleotide sequence ID" value="XM_043137501.1"/>
</dbReference>
<protein>
    <recommendedName>
        <fullName evidence="2">Inclusion body clearance protein IML2</fullName>
    </recommendedName>
    <alternativeName>
        <fullName evidence="3">Inclusion body clearance protein iml2</fullName>
    </alternativeName>
</protein>
<dbReference type="EMBL" id="CP072753">
    <property type="protein sequence ID" value="QUC15762.1"/>
    <property type="molecule type" value="Genomic_DNA"/>
</dbReference>
<accession>A0A8E5HIA9</accession>
<dbReference type="GO" id="GO:0005741">
    <property type="term" value="C:mitochondrial outer membrane"/>
    <property type="evidence" value="ECO:0007669"/>
    <property type="project" value="TreeGrafter"/>
</dbReference>
<dbReference type="AlphaFoldDB" id="A0A8E5HIA9"/>
<dbReference type="GO" id="GO:0005829">
    <property type="term" value="C:cytosol"/>
    <property type="evidence" value="ECO:0007669"/>
    <property type="project" value="TreeGrafter"/>
</dbReference>
<dbReference type="GO" id="GO:0005634">
    <property type="term" value="C:nucleus"/>
    <property type="evidence" value="ECO:0007669"/>
    <property type="project" value="TreeGrafter"/>
</dbReference>
<proteinExistence type="predicted"/>
<name>A0A8E5HIA9_USTVR</name>
<keyword evidence="6" id="KW-1185">Reference proteome</keyword>
<evidence type="ECO:0000256" key="2">
    <source>
        <dbReference type="ARBA" id="ARBA00018424"/>
    </source>
</evidence>
<dbReference type="Proteomes" id="UP000027002">
    <property type="component" value="Chromosome 1"/>
</dbReference>